<accession>A0ABP1DPV9</accession>
<keyword evidence="10" id="KW-1185">Reference proteome</keyword>
<feature type="domain" description="Glucose-methanol-choline oxidoreductase N-terminal" evidence="8">
    <location>
        <begin position="303"/>
        <end position="317"/>
    </location>
</feature>
<evidence type="ECO:0000256" key="7">
    <source>
        <dbReference type="SAM" id="SignalP"/>
    </source>
</evidence>
<name>A0ABP1DPV9_9APHY</name>
<proteinExistence type="inferred from homology"/>
<evidence type="ECO:0000313" key="9">
    <source>
        <dbReference type="EMBL" id="CAL1709878.1"/>
    </source>
</evidence>
<evidence type="ECO:0000256" key="2">
    <source>
        <dbReference type="ARBA" id="ARBA00010790"/>
    </source>
</evidence>
<evidence type="ECO:0000256" key="6">
    <source>
        <dbReference type="ARBA" id="ARBA00023002"/>
    </source>
</evidence>
<reference evidence="10" key="1">
    <citation type="submission" date="2024-04" db="EMBL/GenBank/DDBJ databases">
        <authorList>
            <person name="Shaw F."/>
            <person name="Minotto A."/>
        </authorList>
    </citation>
    <scope>NUCLEOTIDE SEQUENCE [LARGE SCALE GENOMIC DNA]</scope>
</reference>
<feature type="signal peptide" evidence="7">
    <location>
        <begin position="1"/>
        <end position="20"/>
    </location>
</feature>
<evidence type="ECO:0000256" key="3">
    <source>
        <dbReference type="ARBA" id="ARBA00022630"/>
    </source>
</evidence>
<feature type="chain" id="PRO_5046337780" description="Glucose-methanol-choline oxidoreductase N-terminal domain-containing protein" evidence="7">
    <location>
        <begin position="21"/>
        <end position="625"/>
    </location>
</feature>
<organism evidence="9 10">
    <name type="scientific">Somion occarium</name>
    <dbReference type="NCBI Taxonomy" id="3059160"/>
    <lineage>
        <taxon>Eukaryota</taxon>
        <taxon>Fungi</taxon>
        <taxon>Dikarya</taxon>
        <taxon>Basidiomycota</taxon>
        <taxon>Agaricomycotina</taxon>
        <taxon>Agaricomycetes</taxon>
        <taxon>Polyporales</taxon>
        <taxon>Cerrenaceae</taxon>
        <taxon>Somion</taxon>
    </lineage>
</organism>
<dbReference type="Gene3D" id="3.50.50.60">
    <property type="entry name" value="FAD/NAD(P)-binding domain"/>
    <property type="match status" value="1"/>
</dbReference>
<keyword evidence="3" id="KW-0285">Flavoprotein</keyword>
<dbReference type="InterPro" id="IPR000172">
    <property type="entry name" value="GMC_OxRdtase_N"/>
</dbReference>
<dbReference type="Pfam" id="PF00732">
    <property type="entry name" value="GMC_oxred_N"/>
    <property type="match status" value="1"/>
</dbReference>
<dbReference type="PANTHER" id="PTHR11552">
    <property type="entry name" value="GLUCOSE-METHANOL-CHOLINE GMC OXIDOREDUCTASE"/>
    <property type="match status" value="1"/>
</dbReference>
<dbReference type="SUPFAM" id="SSF54373">
    <property type="entry name" value="FAD-linked reductases, C-terminal domain"/>
    <property type="match status" value="1"/>
</dbReference>
<dbReference type="InterPro" id="IPR012132">
    <property type="entry name" value="GMC_OxRdtase"/>
</dbReference>
<evidence type="ECO:0000259" key="8">
    <source>
        <dbReference type="PROSITE" id="PS00624"/>
    </source>
</evidence>
<dbReference type="PIRSF" id="PIRSF000137">
    <property type="entry name" value="Alcohol_oxidase"/>
    <property type="match status" value="1"/>
</dbReference>
<dbReference type="Proteomes" id="UP001497453">
    <property type="component" value="Chromosome 5"/>
</dbReference>
<protein>
    <recommendedName>
        <fullName evidence="8">Glucose-methanol-choline oxidoreductase N-terminal domain-containing protein</fullName>
    </recommendedName>
</protein>
<keyword evidence="5" id="KW-0274">FAD</keyword>
<keyword evidence="6" id="KW-0560">Oxidoreductase</keyword>
<comment type="similarity">
    <text evidence="2">Belongs to the GMC oxidoreductase family.</text>
</comment>
<sequence>MIKSYLVFSAVCCYLTTTYAHNVTISNAGFDYIIIGGGTAGLTLAESLASDHSVSVAVVEAGKHIILNSTLVPILVNDFMGNPEIDWQFKSVPQVRATNAPVDMPRGKLLGGTALVNGMYYVRAHKKEYDVWEELGNPGWNFASVNRHMKAAETFYPASPSDAKMFAADDLISDHGSDGPIQVSFSTYWEPRPLIPAFVGSMASLGINVTRLASGGEPFGVAQAPTTIKPHNRSRSVFYEDIVLKNKKRPNLHIFTGAEVTKIDLRKDGSSGDVHATGIEYVANGSSQTLQVCPEGRVIVTAGTYQTPKILELSGIGNATLLKEHGITAQVDLPNVGENLQDHVGVLVSYELKPVLGQSIEDLTRNLTFFAEQQALYNLNRTGAFGSVPATLAMVSLDAIIEPQRLVELKSSLDSALLAFKGTPMEKQYAIQRAMLEDPTIPDIEIIFQPGIQDPRINPDPTKPHAMFAPIILHPFSRGNVHMNTSNPLDLPRIDLNFLEFFEFERGLFVEVIKYIDRITKTPPLSDLVSQKLLPLPNSTDAELGKYVQESMYSVWHPVGPTSMMPRDEGGIVDSNLKVYGTSNIHVADPSIIPLSLGTHTMASIYGVALRASEIFGGLRTHPTY</sequence>
<gene>
    <name evidence="9" type="ORF">GFSPODELE1_LOCUS7543</name>
</gene>
<dbReference type="SUPFAM" id="SSF51905">
    <property type="entry name" value="FAD/NAD(P)-binding domain"/>
    <property type="match status" value="1"/>
</dbReference>
<comment type="cofactor">
    <cofactor evidence="1">
        <name>FAD</name>
        <dbReference type="ChEBI" id="CHEBI:57692"/>
    </cofactor>
</comment>
<dbReference type="Pfam" id="PF05199">
    <property type="entry name" value="GMC_oxred_C"/>
    <property type="match status" value="1"/>
</dbReference>
<dbReference type="PROSITE" id="PS00624">
    <property type="entry name" value="GMC_OXRED_2"/>
    <property type="match status" value="1"/>
</dbReference>
<dbReference type="PANTHER" id="PTHR11552:SF201">
    <property type="entry name" value="GLUCOSE-METHANOL-CHOLINE OXIDOREDUCTASE N-TERMINAL DOMAIN-CONTAINING PROTEIN"/>
    <property type="match status" value="1"/>
</dbReference>
<evidence type="ECO:0000256" key="5">
    <source>
        <dbReference type="ARBA" id="ARBA00022827"/>
    </source>
</evidence>
<keyword evidence="4 7" id="KW-0732">Signal</keyword>
<dbReference type="Gene3D" id="3.30.560.10">
    <property type="entry name" value="Glucose Oxidase, domain 3"/>
    <property type="match status" value="1"/>
</dbReference>
<dbReference type="InterPro" id="IPR007867">
    <property type="entry name" value="GMC_OxRtase_C"/>
</dbReference>
<evidence type="ECO:0000256" key="4">
    <source>
        <dbReference type="ARBA" id="ARBA00022729"/>
    </source>
</evidence>
<evidence type="ECO:0000256" key="1">
    <source>
        <dbReference type="ARBA" id="ARBA00001974"/>
    </source>
</evidence>
<dbReference type="EMBL" id="OZ037948">
    <property type="protein sequence ID" value="CAL1709878.1"/>
    <property type="molecule type" value="Genomic_DNA"/>
</dbReference>
<evidence type="ECO:0000313" key="10">
    <source>
        <dbReference type="Proteomes" id="UP001497453"/>
    </source>
</evidence>
<dbReference type="InterPro" id="IPR036188">
    <property type="entry name" value="FAD/NAD-bd_sf"/>
</dbReference>